<dbReference type="GO" id="GO:0005737">
    <property type="term" value="C:cytoplasm"/>
    <property type="evidence" value="ECO:0007669"/>
    <property type="project" value="UniProtKB-SubCell"/>
</dbReference>
<keyword evidence="7" id="KW-0943">RNA-mediated gene silencing</keyword>
<evidence type="ECO:0000256" key="1">
    <source>
        <dbReference type="ARBA" id="ARBA00004123"/>
    </source>
</evidence>
<feature type="region of interest" description="Disordered" evidence="10">
    <location>
        <begin position="491"/>
        <end position="540"/>
    </location>
</feature>
<evidence type="ECO:0000256" key="3">
    <source>
        <dbReference type="ARBA" id="ARBA00008030"/>
    </source>
</evidence>
<dbReference type="AlphaFoldDB" id="A0A7S4NFG2"/>
<gene>
    <name evidence="11" type="ORF">OAUR00152_LOCUS39425</name>
</gene>
<keyword evidence="8" id="KW-0804">Transcription</keyword>
<evidence type="ECO:0000256" key="4">
    <source>
        <dbReference type="ARBA" id="ARBA00014872"/>
    </source>
</evidence>
<reference evidence="11" key="1">
    <citation type="submission" date="2021-01" db="EMBL/GenBank/DDBJ databases">
        <authorList>
            <person name="Corre E."/>
            <person name="Pelletier E."/>
            <person name="Niang G."/>
            <person name="Scheremetjew M."/>
            <person name="Finn R."/>
            <person name="Kale V."/>
            <person name="Holt S."/>
            <person name="Cochrane G."/>
            <person name="Meng A."/>
            <person name="Brown T."/>
            <person name="Cohen L."/>
        </authorList>
    </citation>
    <scope>NUCLEOTIDE SEQUENCE</scope>
    <source>
        <strain evidence="11">Isolate 1302-5</strain>
    </source>
</reference>
<keyword evidence="6" id="KW-0805">Transcription regulation</keyword>
<evidence type="ECO:0000256" key="2">
    <source>
        <dbReference type="ARBA" id="ARBA00004496"/>
    </source>
</evidence>
<dbReference type="PANTHER" id="PTHR15975:SF0">
    <property type="entry name" value="CCR4-NOT TRANSCRIPTION COMPLEX SUBUNIT 11"/>
    <property type="match status" value="1"/>
</dbReference>
<keyword evidence="9" id="KW-0539">Nucleus</keyword>
<dbReference type="Pfam" id="PF10155">
    <property type="entry name" value="CNOT11"/>
    <property type="match status" value="1"/>
</dbReference>
<feature type="region of interest" description="Disordered" evidence="10">
    <location>
        <begin position="221"/>
        <end position="257"/>
    </location>
</feature>
<evidence type="ECO:0000256" key="10">
    <source>
        <dbReference type="SAM" id="MobiDB-lite"/>
    </source>
</evidence>
<organism evidence="11">
    <name type="scientific">Odontella aurita</name>
    <dbReference type="NCBI Taxonomy" id="265563"/>
    <lineage>
        <taxon>Eukaryota</taxon>
        <taxon>Sar</taxon>
        <taxon>Stramenopiles</taxon>
        <taxon>Ochrophyta</taxon>
        <taxon>Bacillariophyta</taxon>
        <taxon>Mediophyceae</taxon>
        <taxon>Biddulphiophycidae</taxon>
        <taxon>Eupodiscales</taxon>
        <taxon>Odontellaceae</taxon>
        <taxon>Odontella</taxon>
    </lineage>
</organism>
<name>A0A7S4NFG2_9STRA</name>
<comment type="subcellular location">
    <subcellularLocation>
        <location evidence="2">Cytoplasm</location>
    </subcellularLocation>
    <subcellularLocation>
        <location evidence="1">Nucleus</location>
    </subcellularLocation>
</comment>
<evidence type="ECO:0000256" key="9">
    <source>
        <dbReference type="ARBA" id="ARBA00023242"/>
    </source>
</evidence>
<evidence type="ECO:0000256" key="8">
    <source>
        <dbReference type="ARBA" id="ARBA00023163"/>
    </source>
</evidence>
<keyword evidence="5" id="KW-0963">Cytoplasm</keyword>
<comment type="similarity">
    <text evidence="3">Belongs to the CNOT11 family.</text>
</comment>
<protein>
    <recommendedName>
        <fullName evidence="4">CCR4-NOT transcription complex subunit 11</fullName>
    </recommendedName>
</protein>
<feature type="compositionally biased region" description="Low complexity" evidence="10">
    <location>
        <begin position="657"/>
        <end position="670"/>
    </location>
</feature>
<dbReference type="PANTHER" id="PTHR15975">
    <property type="entry name" value="CCR4-NOT TRANSCRIPTION COMPLEX SUBUNIT 11"/>
    <property type="match status" value="1"/>
</dbReference>
<accession>A0A7S4NFG2</accession>
<evidence type="ECO:0000256" key="6">
    <source>
        <dbReference type="ARBA" id="ARBA00023015"/>
    </source>
</evidence>
<dbReference type="GO" id="GO:0005634">
    <property type="term" value="C:nucleus"/>
    <property type="evidence" value="ECO:0007669"/>
    <property type="project" value="UniProtKB-SubCell"/>
</dbReference>
<dbReference type="GO" id="GO:0030014">
    <property type="term" value="C:CCR4-NOT complex"/>
    <property type="evidence" value="ECO:0007669"/>
    <property type="project" value="InterPro"/>
</dbReference>
<feature type="region of interest" description="Disordered" evidence="10">
    <location>
        <begin position="634"/>
        <end position="670"/>
    </location>
</feature>
<dbReference type="InterPro" id="IPR019312">
    <property type="entry name" value="CNOT11"/>
</dbReference>
<dbReference type="EMBL" id="HBKQ01057715">
    <property type="protein sequence ID" value="CAE2284251.1"/>
    <property type="molecule type" value="Transcribed_RNA"/>
</dbReference>
<feature type="compositionally biased region" description="Low complexity" evidence="10">
    <location>
        <begin position="638"/>
        <end position="649"/>
    </location>
</feature>
<evidence type="ECO:0000313" key="11">
    <source>
        <dbReference type="EMBL" id="CAE2284251.1"/>
    </source>
</evidence>
<dbReference type="GO" id="GO:0031047">
    <property type="term" value="P:regulatory ncRNA-mediated gene silencing"/>
    <property type="evidence" value="ECO:0007669"/>
    <property type="project" value="UniProtKB-KW"/>
</dbReference>
<evidence type="ECO:0000256" key="5">
    <source>
        <dbReference type="ARBA" id="ARBA00022490"/>
    </source>
</evidence>
<sequence>MADRIVARLLASASEHIPSPPPAAEDGSFSPEVASNEALTKASELAESALMNCSRAGVGRYELGRSVRAALERDNGEDGRISASRIMGWRERLASLATLRAVVEGIEGGAASGVAPGGGGGAGRKRRSPDQIPFLPFLLDQVSLQLTREPRGITLEERAVEATCLTNMLGSLVPYVASMDDGGGGQGSGGAAAIPGMGADGGDNDAARRAAESIARLTGQFYGEGGGNGSAPGAPAKPPDEDGDVLRSMLEGGGGLGGLSGGGGGGLGLGGGGGGGLFGNAGSGGSSAGVSPLLSPGRVADERTREDVLALIASLPPAHGDPFLGAPPPGAFVAPDGQLNPGGEAGQPQRDVLSSYLSLAAPLPPPLEPEFARPLPPPLLPLLGYDDPTYLGLVDESDGEGDAAAGARGMLGSEDVERIQSELVWLGPSYPSLRLALLHDPTERALIAARFGDDDDEPDPEILELLKSAAFTGPLPPDAERKLLEVLRAEEDDDENGESNGSAKAAPAKVSKKKGGKTASSGKANKKNAGEASAGPTLAERRARRLVRDSGLTPLALPKLVVANPSVAIECLLLILGPVSSDTVNGGGGVNGKAGNDGPPQDKRNEYLSALVGMDMSLHSMEVVNRLATYSVPKADGKNATGSSKSSGGNSKGGGKKSASARGKATAASAPVGRPLVHPEYVHLFVSNCISSCENTQDRYAQNRLVRLVCIFLQSLIRNRIVKVQDIYLEVQAFCIEFSRIREAAALFKLLKSMQ</sequence>
<feature type="compositionally biased region" description="Low complexity" evidence="10">
    <location>
        <begin position="498"/>
        <end position="509"/>
    </location>
</feature>
<evidence type="ECO:0000256" key="7">
    <source>
        <dbReference type="ARBA" id="ARBA00023158"/>
    </source>
</evidence>
<proteinExistence type="inferred from homology"/>